<dbReference type="PROSITE" id="PS50887">
    <property type="entry name" value="GGDEF"/>
    <property type="match status" value="1"/>
</dbReference>
<gene>
    <name evidence="2" type="ORF">LCGC14_0892630</name>
</gene>
<dbReference type="NCBIfam" id="NF007380">
    <property type="entry name" value="PRK09894.1"/>
    <property type="match status" value="1"/>
</dbReference>
<name>A0A0F9P3K6_9ZZZZ</name>
<proteinExistence type="predicted"/>
<comment type="caution">
    <text evidence="2">The sequence shown here is derived from an EMBL/GenBank/DDBJ whole genome shotgun (WGS) entry which is preliminary data.</text>
</comment>
<dbReference type="InterPro" id="IPR029787">
    <property type="entry name" value="Nucleotide_cyclase"/>
</dbReference>
<dbReference type="Pfam" id="PF00990">
    <property type="entry name" value="GGDEF"/>
    <property type="match status" value="1"/>
</dbReference>
<dbReference type="NCBIfam" id="TIGR00254">
    <property type="entry name" value="GGDEF"/>
    <property type="match status" value="1"/>
</dbReference>
<dbReference type="GO" id="GO:0052621">
    <property type="term" value="F:diguanylate cyclase activity"/>
    <property type="evidence" value="ECO:0007669"/>
    <property type="project" value="TreeGrafter"/>
</dbReference>
<protein>
    <recommendedName>
        <fullName evidence="1">GGDEF domain-containing protein</fullName>
    </recommendedName>
</protein>
<dbReference type="CDD" id="cd01949">
    <property type="entry name" value="GGDEF"/>
    <property type="match status" value="1"/>
</dbReference>
<dbReference type="PANTHER" id="PTHR45138">
    <property type="entry name" value="REGULATORY COMPONENTS OF SENSORY TRANSDUCTION SYSTEM"/>
    <property type="match status" value="1"/>
</dbReference>
<sequence length="293" mass="33145">MQSLTRDQLQSVVNEIDRATEKHQSWYESLLRVLICHLPPQENDLAVDAEQRCLFGQWCNSPDAGLIIEHETFKALARAHKNMHDSCRMLLEHMIQRQMIPVELLDSFTAELADMRVQFESLRHEFSERISNLDPLTGANTRAGLMAILNKEHSLSVRGYPSASILMIDLDYFKSVNDTYGHSVGDKVLVSTVESIQKTLRPYDSLYRLGGEEFLVCLPSTDMEQASIIAERIRESISTTHIKLEQNKQSIRVTASLGVASLCPERNVVDSIELADKAMYLAKQEGRDLVKVA</sequence>
<dbReference type="EMBL" id="LAZR01002866">
    <property type="protein sequence ID" value="KKN24659.1"/>
    <property type="molecule type" value="Genomic_DNA"/>
</dbReference>
<evidence type="ECO:0000313" key="2">
    <source>
        <dbReference type="EMBL" id="KKN24659.1"/>
    </source>
</evidence>
<dbReference type="Gene3D" id="1.20.120.30">
    <property type="entry name" value="Aspartate receptor, ligand-binding domain"/>
    <property type="match status" value="1"/>
</dbReference>
<reference evidence="2" key="1">
    <citation type="journal article" date="2015" name="Nature">
        <title>Complex archaea that bridge the gap between prokaryotes and eukaryotes.</title>
        <authorList>
            <person name="Spang A."/>
            <person name="Saw J.H."/>
            <person name="Jorgensen S.L."/>
            <person name="Zaremba-Niedzwiedzka K."/>
            <person name="Martijn J."/>
            <person name="Lind A.E."/>
            <person name="van Eijk R."/>
            <person name="Schleper C."/>
            <person name="Guy L."/>
            <person name="Ettema T.J."/>
        </authorList>
    </citation>
    <scope>NUCLEOTIDE SEQUENCE</scope>
</reference>
<dbReference type="SMART" id="SM00267">
    <property type="entry name" value="GGDEF"/>
    <property type="match status" value="1"/>
</dbReference>
<organism evidence="2">
    <name type="scientific">marine sediment metagenome</name>
    <dbReference type="NCBI Taxonomy" id="412755"/>
    <lineage>
        <taxon>unclassified sequences</taxon>
        <taxon>metagenomes</taxon>
        <taxon>ecological metagenomes</taxon>
    </lineage>
</organism>
<dbReference type="AlphaFoldDB" id="A0A0F9P3K6"/>
<accession>A0A0F9P3K6</accession>
<dbReference type="InterPro" id="IPR000160">
    <property type="entry name" value="GGDEF_dom"/>
</dbReference>
<dbReference type="InterPro" id="IPR043128">
    <property type="entry name" value="Rev_trsase/Diguanyl_cyclase"/>
</dbReference>
<feature type="domain" description="GGDEF" evidence="1">
    <location>
        <begin position="161"/>
        <end position="293"/>
    </location>
</feature>
<dbReference type="InterPro" id="IPR050469">
    <property type="entry name" value="Diguanylate_Cyclase"/>
</dbReference>
<dbReference type="SUPFAM" id="SSF55073">
    <property type="entry name" value="Nucleotide cyclase"/>
    <property type="match status" value="1"/>
</dbReference>
<evidence type="ECO:0000259" key="1">
    <source>
        <dbReference type="PROSITE" id="PS50887"/>
    </source>
</evidence>
<dbReference type="PANTHER" id="PTHR45138:SF9">
    <property type="entry name" value="DIGUANYLATE CYCLASE DGCM-RELATED"/>
    <property type="match status" value="1"/>
</dbReference>
<dbReference type="FunFam" id="3.30.70.270:FF:000001">
    <property type="entry name" value="Diguanylate cyclase domain protein"/>
    <property type="match status" value="1"/>
</dbReference>
<dbReference type="Gene3D" id="3.30.70.270">
    <property type="match status" value="1"/>
</dbReference>